<feature type="transmembrane region" description="Helical" evidence="7">
    <location>
        <begin position="398"/>
        <end position="416"/>
    </location>
</feature>
<dbReference type="GO" id="GO:0005886">
    <property type="term" value="C:plasma membrane"/>
    <property type="evidence" value="ECO:0007669"/>
    <property type="project" value="UniProtKB-SubCell"/>
</dbReference>
<keyword evidence="9" id="KW-1185">Reference proteome</keyword>
<feature type="transmembrane region" description="Helical" evidence="7">
    <location>
        <begin position="306"/>
        <end position="328"/>
    </location>
</feature>
<dbReference type="AlphaFoldDB" id="A0A2I8VP89"/>
<dbReference type="Pfam" id="PF13440">
    <property type="entry name" value="Polysacc_synt_3"/>
    <property type="match status" value="1"/>
</dbReference>
<keyword evidence="6 7" id="KW-0472">Membrane</keyword>
<evidence type="ECO:0000256" key="7">
    <source>
        <dbReference type="SAM" id="Phobius"/>
    </source>
</evidence>
<evidence type="ECO:0000256" key="2">
    <source>
        <dbReference type="ARBA" id="ARBA00007430"/>
    </source>
</evidence>
<proteinExistence type="inferred from homology"/>
<name>A0A2I8VP89_9EURY</name>
<feature type="transmembrane region" description="Helical" evidence="7">
    <location>
        <begin position="374"/>
        <end position="392"/>
    </location>
</feature>
<dbReference type="OrthoDB" id="202076at2157"/>
<accession>A0A2I8VP89</accession>
<dbReference type="InterPro" id="IPR050833">
    <property type="entry name" value="Poly_Biosynth_Transport"/>
</dbReference>
<feature type="transmembrane region" description="Helical" evidence="7">
    <location>
        <begin position="455"/>
        <end position="479"/>
    </location>
</feature>
<dbReference type="KEGG" id="srub:C2R22_20550"/>
<evidence type="ECO:0000256" key="3">
    <source>
        <dbReference type="ARBA" id="ARBA00022475"/>
    </source>
</evidence>
<evidence type="ECO:0000256" key="1">
    <source>
        <dbReference type="ARBA" id="ARBA00004651"/>
    </source>
</evidence>
<evidence type="ECO:0000256" key="5">
    <source>
        <dbReference type="ARBA" id="ARBA00022989"/>
    </source>
</evidence>
<evidence type="ECO:0000313" key="8">
    <source>
        <dbReference type="EMBL" id="AUV83741.1"/>
    </source>
</evidence>
<evidence type="ECO:0000256" key="6">
    <source>
        <dbReference type="ARBA" id="ARBA00023136"/>
    </source>
</evidence>
<organism evidence="8 9">
    <name type="scientific">Salinigranum rubrum</name>
    <dbReference type="NCBI Taxonomy" id="755307"/>
    <lineage>
        <taxon>Archaea</taxon>
        <taxon>Methanobacteriati</taxon>
        <taxon>Methanobacteriota</taxon>
        <taxon>Stenosarchaea group</taxon>
        <taxon>Halobacteria</taxon>
        <taxon>Halobacteriales</taxon>
        <taxon>Haloferacaceae</taxon>
        <taxon>Salinigranum</taxon>
    </lineage>
</organism>
<feature type="transmembrane region" description="Helical" evidence="7">
    <location>
        <begin position="38"/>
        <end position="64"/>
    </location>
</feature>
<sequence length="500" mass="54176">MSRKLTSLVRRLVPSGGTGQRAAKSAVWLFGQNMVDRLLPLVLLVILARLVGPLELGLVGIALVSMSALRSLTEVGLNEALIQRIEDNVDRYLNTVLAMEIARGVLIFGVLFLAAPFIGRLFDAPAAVPLIQVLAVSAVLRGLKNPAVVYFQKNLEYHKMFVYTTGGTLAFFVTGLALALWDPSAWAWVGAFLASDLVRLVASYLIHDYRPGIGFDRQAAGELIQFGKWITGTSILYFLYNEGDDVFVGWLLSPVALAYYQYAYRMSNAPATELSQVIAGVMFPAFSKFQTDVERLRESYFATVRLASFVAVPMGIGFAVVTPAFVAAAFGTDWLPMVAAMQLLALYGVYRAIGKTMGALWKAVGRPDYVTKLSLLKVALLAVLIYPVTVRWGITGTAALIVAVNLVVMAPLDLYITAKILETTSTRILSEVTYPLLASAVMAGATWYVGQALVLPAWIELCVMVVTGGVVYAAAVLALDLGTNWGMRANLRQLVSNVVS</sequence>
<dbReference type="PANTHER" id="PTHR30250">
    <property type="entry name" value="PST FAMILY PREDICTED COLANIC ACID TRANSPORTER"/>
    <property type="match status" value="1"/>
</dbReference>
<feature type="transmembrane region" description="Helical" evidence="7">
    <location>
        <begin position="428"/>
        <end position="449"/>
    </location>
</feature>
<keyword evidence="3" id="KW-1003">Cell membrane</keyword>
<dbReference type="EMBL" id="CP026309">
    <property type="protein sequence ID" value="AUV83741.1"/>
    <property type="molecule type" value="Genomic_DNA"/>
</dbReference>
<reference evidence="8 9" key="1">
    <citation type="submission" date="2018-01" db="EMBL/GenBank/DDBJ databases">
        <title>Complete genome sequence of Salinigranum rubrum GX10T, an extremely halophilic archaeon isolated from a marine solar saltern.</title>
        <authorList>
            <person name="Han S."/>
        </authorList>
    </citation>
    <scope>NUCLEOTIDE SEQUENCE [LARGE SCALE GENOMIC DNA]</scope>
    <source>
        <strain evidence="8 9">GX10</strain>
    </source>
</reference>
<dbReference type="PANTHER" id="PTHR30250:SF10">
    <property type="entry name" value="LIPOPOLYSACCHARIDE BIOSYNTHESIS PROTEIN WZXC"/>
    <property type="match status" value="1"/>
</dbReference>
<feature type="transmembrane region" description="Helical" evidence="7">
    <location>
        <begin position="161"/>
        <end position="181"/>
    </location>
</feature>
<comment type="subcellular location">
    <subcellularLocation>
        <location evidence="1">Cell membrane</location>
        <topology evidence="1">Multi-pass membrane protein</topology>
    </subcellularLocation>
</comment>
<comment type="similarity">
    <text evidence="2">Belongs to the polysaccharide synthase family.</text>
</comment>
<feature type="transmembrane region" description="Helical" evidence="7">
    <location>
        <begin position="334"/>
        <end position="353"/>
    </location>
</feature>
<evidence type="ECO:0000313" key="9">
    <source>
        <dbReference type="Proteomes" id="UP000236584"/>
    </source>
</evidence>
<dbReference type="GeneID" id="35594536"/>
<dbReference type="CDD" id="cd13127">
    <property type="entry name" value="MATE_tuaB_like"/>
    <property type="match status" value="1"/>
</dbReference>
<evidence type="ECO:0000256" key="4">
    <source>
        <dbReference type="ARBA" id="ARBA00022692"/>
    </source>
</evidence>
<feature type="transmembrane region" description="Helical" evidence="7">
    <location>
        <begin position="187"/>
        <end position="207"/>
    </location>
</feature>
<feature type="transmembrane region" description="Helical" evidence="7">
    <location>
        <begin position="101"/>
        <end position="118"/>
    </location>
</feature>
<protein>
    <submittedName>
        <fullName evidence="8">Lipopolysaccharide biosynthesis protein</fullName>
    </submittedName>
</protein>
<dbReference type="RefSeq" id="WP_103427430.1">
    <property type="nucleotide sequence ID" value="NZ_CP026309.1"/>
</dbReference>
<dbReference type="Proteomes" id="UP000236584">
    <property type="component" value="Chromosome"/>
</dbReference>
<keyword evidence="4 7" id="KW-0812">Transmembrane</keyword>
<gene>
    <name evidence="8" type="ORF">C2R22_20550</name>
</gene>
<keyword evidence="5 7" id="KW-1133">Transmembrane helix</keyword>